<protein>
    <submittedName>
        <fullName evidence="3">Fibronectin-binding protein (FBP)</fullName>
    </submittedName>
</protein>
<feature type="domain" description="Elongation factor G-binding protein C-terminal treble-clef zinc-finger" evidence="2">
    <location>
        <begin position="8"/>
        <end position="146"/>
    </location>
</feature>
<evidence type="ECO:0000313" key="3">
    <source>
        <dbReference type="EMBL" id="SQI30377.1"/>
    </source>
</evidence>
<feature type="region of interest" description="Disordered" evidence="1">
    <location>
        <begin position="130"/>
        <end position="190"/>
    </location>
</feature>
<dbReference type="EMBL" id="LS483468">
    <property type="protein sequence ID" value="SQI30377.1"/>
    <property type="molecule type" value="Genomic_DNA"/>
</dbReference>
<feature type="compositionally biased region" description="Basic residues" evidence="1">
    <location>
        <begin position="130"/>
        <end position="142"/>
    </location>
</feature>
<dbReference type="InterPro" id="IPR032330">
    <property type="entry name" value="EF-G-binding_C"/>
</dbReference>
<organism evidence="3 4">
    <name type="scientific">Rhodococcus coprophilus</name>
    <dbReference type="NCBI Taxonomy" id="38310"/>
    <lineage>
        <taxon>Bacteria</taxon>
        <taxon>Bacillati</taxon>
        <taxon>Actinomycetota</taxon>
        <taxon>Actinomycetes</taxon>
        <taxon>Mycobacteriales</taxon>
        <taxon>Nocardiaceae</taxon>
        <taxon>Rhodococcus</taxon>
    </lineage>
</organism>
<sequence>MEAITERDIRASFVNCSKGEAKRLPAPRDLAERPWEDLDFLGWTDPSFPGRGYLVVPREDGPVGIAMRFEPNGSGKSQMCTVCLTTHSRGGVALMTAAKVGDSGRAGNTLGTYMCIDLACSLYARGKKEARARKPVSRRSRARREDCACTRESGRIPRQALPPTRLTPGGSTEQGGTGPRDRRGRTPLTRASALAGLPIHLRRYFAARSLTTRSASGRDDAGFCPVYRFRSTTKWGCHASPEEKRAPASWRRSCSSHGALLARPA</sequence>
<evidence type="ECO:0000313" key="4">
    <source>
        <dbReference type="Proteomes" id="UP000249091"/>
    </source>
</evidence>
<dbReference type="Pfam" id="PF16571">
    <property type="entry name" value="FBP_C"/>
    <property type="match status" value="1"/>
</dbReference>
<feature type="compositionally biased region" description="Basic and acidic residues" evidence="1">
    <location>
        <begin position="143"/>
        <end position="155"/>
    </location>
</feature>
<keyword evidence="4" id="KW-1185">Reference proteome</keyword>
<evidence type="ECO:0000256" key="1">
    <source>
        <dbReference type="SAM" id="MobiDB-lite"/>
    </source>
</evidence>
<name>A0A2X4TSE7_9NOCA</name>
<gene>
    <name evidence="3" type="ORF">NCTC10994_01532</name>
</gene>
<reference evidence="3 4" key="1">
    <citation type="submission" date="2018-06" db="EMBL/GenBank/DDBJ databases">
        <authorList>
            <consortium name="Pathogen Informatics"/>
            <person name="Doyle S."/>
        </authorList>
    </citation>
    <scope>NUCLEOTIDE SEQUENCE [LARGE SCALE GENOMIC DNA]</scope>
    <source>
        <strain evidence="3 4">NCTC10994</strain>
    </source>
</reference>
<dbReference type="STRING" id="1219011.GCA_001895045_01865"/>
<dbReference type="Proteomes" id="UP000249091">
    <property type="component" value="Chromosome 1"/>
</dbReference>
<accession>A0A2X4TSE7</accession>
<proteinExistence type="predicted"/>
<evidence type="ECO:0000259" key="2">
    <source>
        <dbReference type="Pfam" id="PF16571"/>
    </source>
</evidence>
<dbReference type="KEGG" id="rcr:NCTC10994_01532"/>
<dbReference type="AlphaFoldDB" id="A0A2X4TSE7"/>